<proteinExistence type="predicted"/>
<evidence type="ECO:0000313" key="1">
    <source>
        <dbReference type="EMBL" id="PTH80048.1"/>
    </source>
</evidence>
<dbReference type="EMBL" id="PZKL01000037">
    <property type="protein sequence ID" value="PTH80048.1"/>
    <property type="molecule type" value="Genomic_DNA"/>
</dbReference>
<organism evidence="1 2">
    <name type="scientific">Aeromonas veronii</name>
    <dbReference type="NCBI Taxonomy" id="654"/>
    <lineage>
        <taxon>Bacteria</taxon>
        <taxon>Pseudomonadati</taxon>
        <taxon>Pseudomonadota</taxon>
        <taxon>Gammaproteobacteria</taxon>
        <taxon>Aeromonadales</taxon>
        <taxon>Aeromonadaceae</taxon>
        <taxon>Aeromonas</taxon>
    </lineage>
</organism>
<sequence>MKNTTKIKGEPRLISIIKNEIDVSGIEQFVLNHQKTQRSEMVNGEYTSTTWYRPGAGILSHKLISPNEIEIQFSTFYETLSPALGIASGISRIDPSLEIEHIFMCRATYLYGGFKLIAGEIDSSFMIISKDESCEKIVEYLSHLPETEMGQDEFVVAKQIPGRFELMERNVISGLKFDYIDEYYAVNFSGDKLFLLISYDACNDRNASAPYISRNGKTYEMVNMHWSNEKDGLYGTLSEQCVYPGIDDLISIVPASFLYSKQTASKNQ</sequence>
<protein>
    <submittedName>
        <fullName evidence="1">Uncharacterized protein</fullName>
    </submittedName>
</protein>
<comment type="caution">
    <text evidence="1">The sequence shown here is derived from an EMBL/GenBank/DDBJ whole genome shotgun (WGS) entry which is preliminary data.</text>
</comment>
<dbReference type="Proteomes" id="UP000241986">
    <property type="component" value="Unassembled WGS sequence"/>
</dbReference>
<gene>
    <name evidence="1" type="ORF">DAA48_15910</name>
</gene>
<dbReference type="AlphaFoldDB" id="A0A2T4MZP0"/>
<dbReference type="RefSeq" id="WP_107683931.1">
    <property type="nucleotide sequence ID" value="NZ_PZKL01000037.1"/>
</dbReference>
<accession>A0A2T4MZP0</accession>
<reference evidence="1 2" key="1">
    <citation type="submission" date="2018-03" db="EMBL/GenBank/DDBJ databases">
        <title>Aeromonas veronii whole genome sequencing and analysis.</title>
        <authorList>
            <person name="Xie H."/>
            <person name="Liu T."/>
            <person name="Wang K."/>
        </authorList>
    </citation>
    <scope>NUCLEOTIDE SEQUENCE [LARGE SCALE GENOMIC DNA]</scope>
    <source>
        <strain evidence="1 2">XH.VA.1</strain>
    </source>
</reference>
<name>A0A2T4MZP0_AERVE</name>
<evidence type="ECO:0000313" key="2">
    <source>
        <dbReference type="Proteomes" id="UP000241986"/>
    </source>
</evidence>